<dbReference type="EMBL" id="JACCKB010000136">
    <property type="protein sequence ID" value="NYZ69749.1"/>
    <property type="molecule type" value="Genomic_DNA"/>
</dbReference>
<feature type="region of interest" description="Disordered" evidence="1">
    <location>
        <begin position="1"/>
        <end position="21"/>
    </location>
</feature>
<evidence type="ECO:0000256" key="1">
    <source>
        <dbReference type="SAM" id="MobiDB-lite"/>
    </source>
</evidence>
<evidence type="ECO:0000313" key="2">
    <source>
        <dbReference type="EMBL" id="NYZ69749.1"/>
    </source>
</evidence>
<comment type="caution">
    <text evidence="2">The sequence shown here is derived from an EMBL/GenBank/DDBJ whole genome shotgun (WGS) entry which is preliminary data.</text>
</comment>
<reference evidence="2 3" key="1">
    <citation type="submission" date="2020-07" db="EMBL/GenBank/DDBJ databases">
        <title>Endozoicomonas sp. nov., isolated from sediment.</title>
        <authorList>
            <person name="Gu T."/>
        </authorList>
    </citation>
    <scope>NUCLEOTIDE SEQUENCE [LARGE SCALE GENOMIC DNA]</scope>
    <source>
        <strain evidence="2 3">SM1973</strain>
    </source>
</reference>
<sequence length="55" mass="5880">MNNSASTNVSQRGGATRSSAEATVMVVERRSCVIQPILFINQYKLGGVINIGKVI</sequence>
<dbReference type="AlphaFoldDB" id="A0A853IA13"/>
<evidence type="ECO:0000313" key="3">
    <source>
        <dbReference type="Proteomes" id="UP000569732"/>
    </source>
</evidence>
<name>A0A853IA13_9GAMM</name>
<accession>A0A853IA13</accession>
<gene>
    <name evidence="2" type="ORF">H0A36_27435</name>
</gene>
<organism evidence="2 3">
    <name type="scientific">Spartinivicinus marinus</name>
    <dbReference type="NCBI Taxonomy" id="2994442"/>
    <lineage>
        <taxon>Bacteria</taxon>
        <taxon>Pseudomonadati</taxon>
        <taxon>Pseudomonadota</taxon>
        <taxon>Gammaproteobacteria</taxon>
        <taxon>Oceanospirillales</taxon>
        <taxon>Zooshikellaceae</taxon>
        <taxon>Spartinivicinus</taxon>
    </lineage>
</organism>
<dbReference type="Proteomes" id="UP000569732">
    <property type="component" value="Unassembled WGS sequence"/>
</dbReference>
<keyword evidence="3" id="KW-1185">Reference proteome</keyword>
<dbReference type="RefSeq" id="WP_180571725.1">
    <property type="nucleotide sequence ID" value="NZ_JACCKB010000136.1"/>
</dbReference>
<proteinExistence type="predicted"/>
<protein>
    <submittedName>
        <fullName evidence="2">Uncharacterized protein</fullName>
    </submittedName>
</protein>